<accession>A0A3S9ZD41</accession>
<name>A0A3S9ZD41_STRGD</name>
<evidence type="ECO:0000313" key="4">
    <source>
        <dbReference type="EMBL" id="QCN90727.1"/>
    </source>
</evidence>
<evidence type="ECO:0008006" key="7">
    <source>
        <dbReference type="Google" id="ProtNLM"/>
    </source>
</evidence>
<dbReference type="Proteomes" id="UP000501753">
    <property type="component" value="Chromosome"/>
</dbReference>
<gene>
    <name evidence="4" type="ORF">DDJ31_23495</name>
    <name evidence="3" type="ORF">ELQ87_15795</name>
</gene>
<reference evidence="3 5" key="2">
    <citation type="submission" date="2018-12" db="EMBL/GenBank/DDBJ databases">
        <title>Streptomyces griseoviridis F1-27 complete genome.</title>
        <authorList>
            <person name="Mariita R.M."/>
            <person name="Sello J.K."/>
        </authorList>
    </citation>
    <scope>NUCLEOTIDE SEQUENCE [LARGE SCALE GENOMIC DNA]</scope>
    <source>
        <strain evidence="3 5">F1-27</strain>
    </source>
</reference>
<reference evidence="4 6" key="1">
    <citation type="submission" date="2018-04" db="EMBL/GenBank/DDBJ databases">
        <title>Complete genome sequences of Streptomyces griseoviridis K61 and characterization of antagonistic properties of biological control agents.</title>
        <authorList>
            <person name="Mariita R.M."/>
            <person name="Sello J.K."/>
        </authorList>
    </citation>
    <scope>NUCLEOTIDE SEQUENCE [LARGE SCALE GENOMIC DNA]</scope>
    <source>
        <strain evidence="4 6">K61</strain>
    </source>
</reference>
<dbReference type="OrthoDB" id="3874183at2"/>
<feature type="region of interest" description="Disordered" evidence="1">
    <location>
        <begin position="77"/>
        <end position="117"/>
    </location>
</feature>
<keyword evidence="2" id="KW-0812">Transmembrane</keyword>
<dbReference type="AlphaFoldDB" id="A0A3S9ZD41"/>
<feature type="transmembrane region" description="Helical" evidence="2">
    <location>
        <begin position="51"/>
        <end position="73"/>
    </location>
</feature>
<feature type="compositionally biased region" description="Low complexity" evidence="1">
    <location>
        <begin position="102"/>
        <end position="112"/>
    </location>
</feature>
<proteinExistence type="predicted"/>
<evidence type="ECO:0000313" key="6">
    <source>
        <dbReference type="Proteomes" id="UP000501753"/>
    </source>
</evidence>
<evidence type="ECO:0000313" key="3">
    <source>
        <dbReference type="EMBL" id="AZS85605.1"/>
    </source>
</evidence>
<dbReference type="RefSeq" id="WP_127178474.1">
    <property type="nucleotide sequence ID" value="NZ_CP029078.1"/>
</dbReference>
<evidence type="ECO:0000313" key="5">
    <source>
        <dbReference type="Proteomes" id="UP000271291"/>
    </source>
</evidence>
<protein>
    <recommendedName>
        <fullName evidence="7">Tat pathway signal sequence domain protein</fullName>
    </recommendedName>
</protein>
<keyword evidence="2" id="KW-0472">Membrane</keyword>
<keyword evidence="6" id="KW-1185">Reference proteome</keyword>
<dbReference type="KEGG" id="sgd:ELQ87_15795"/>
<evidence type="ECO:0000256" key="2">
    <source>
        <dbReference type="SAM" id="Phobius"/>
    </source>
</evidence>
<keyword evidence="2" id="KW-1133">Transmembrane helix</keyword>
<dbReference type="Proteomes" id="UP000271291">
    <property type="component" value="Chromosome"/>
</dbReference>
<organism evidence="3 5">
    <name type="scientific">Streptomyces griseoviridis</name>
    <dbReference type="NCBI Taxonomy" id="45398"/>
    <lineage>
        <taxon>Bacteria</taxon>
        <taxon>Bacillati</taxon>
        <taxon>Actinomycetota</taxon>
        <taxon>Actinomycetes</taxon>
        <taxon>Kitasatosporales</taxon>
        <taxon>Streptomycetaceae</taxon>
        <taxon>Streptomyces</taxon>
    </lineage>
</organism>
<feature type="region of interest" description="Disordered" evidence="1">
    <location>
        <begin position="1"/>
        <end position="41"/>
    </location>
</feature>
<sequence length="294" mass="29984">MSFGQQGGPPSQWDPWKPHSQQPWTDDGNGGTPDWAALAEASESRNRKKRLLLIGGGAVATLAIGTAVAMAVVSAGGDDQKAGKPTSQLPATASLPGGGGTAPSFAPTSAAPPLDPKDFIASKAKDTAPLSAELLFPGTQLTMGSTVYKKGATADTGDCATASQGTLPAVLGASGCTTLMRATYAKDGTAVTVGVAVFDTEAQAAKAKAQSDKKGFVKPLAGNGVKDFCSSALCRTTINSVGRYAYFTIAGFTDGKDVTTKDTPVFSIGDDLAEFTFRQINRRGEAQASAAANR</sequence>
<dbReference type="EMBL" id="CP034687">
    <property type="protein sequence ID" value="AZS85605.1"/>
    <property type="molecule type" value="Genomic_DNA"/>
</dbReference>
<dbReference type="EMBL" id="CP029078">
    <property type="protein sequence ID" value="QCN90727.1"/>
    <property type="molecule type" value="Genomic_DNA"/>
</dbReference>
<evidence type="ECO:0000256" key="1">
    <source>
        <dbReference type="SAM" id="MobiDB-lite"/>
    </source>
</evidence>